<dbReference type="Proteomes" id="UP000326565">
    <property type="component" value="Unassembled WGS sequence"/>
</dbReference>
<evidence type="ECO:0000256" key="1">
    <source>
        <dbReference type="ARBA" id="ARBA00006547"/>
    </source>
</evidence>
<keyword evidence="3" id="KW-1185">Reference proteome</keyword>
<accession>A0A5N5X472</accession>
<dbReference type="SUPFAM" id="SSF54001">
    <property type="entry name" value="Cysteine proteinases"/>
    <property type="match status" value="1"/>
</dbReference>
<dbReference type="PANTHER" id="PTHR11786:SF0">
    <property type="entry name" value="ARYLAMINE N-ACETYLTRANSFERASE 4-RELATED"/>
    <property type="match status" value="1"/>
</dbReference>
<dbReference type="InterPro" id="IPR038765">
    <property type="entry name" value="Papain-like_cys_pep_sf"/>
</dbReference>
<dbReference type="InterPro" id="IPR053710">
    <property type="entry name" value="Arylamine_NAT_domain_sf"/>
</dbReference>
<dbReference type="AlphaFoldDB" id="A0A5N5X472"/>
<dbReference type="Pfam" id="PF00797">
    <property type="entry name" value="Acetyltransf_2"/>
    <property type="match status" value="1"/>
</dbReference>
<comment type="similarity">
    <text evidence="1">Belongs to the arylamine N-acetyltransferase family.</text>
</comment>
<dbReference type="Gene3D" id="3.30.2140.20">
    <property type="match status" value="1"/>
</dbReference>
<gene>
    <name evidence="2" type="ORF">BDV29DRAFT_127308</name>
</gene>
<evidence type="ECO:0000313" key="3">
    <source>
        <dbReference type="Proteomes" id="UP000326565"/>
    </source>
</evidence>
<dbReference type="PANTHER" id="PTHR11786">
    <property type="entry name" value="N-HYDROXYARYLAMINE O-ACETYLTRANSFERASE"/>
    <property type="match status" value="1"/>
</dbReference>
<dbReference type="InterPro" id="IPR001447">
    <property type="entry name" value="Arylamine_N-AcTrfase"/>
</dbReference>
<dbReference type="GO" id="GO:0016407">
    <property type="term" value="F:acetyltransferase activity"/>
    <property type="evidence" value="ECO:0007669"/>
    <property type="project" value="InterPro"/>
</dbReference>
<protein>
    <submittedName>
        <fullName evidence="2">Uncharacterized protein</fullName>
    </submittedName>
</protein>
<dbReference type="OrthoDB" id="10260017at2759"/>
<organism evidence="2 3">
    <name type="scientific">Aspergillus leporis</name>
    <dbReference type="NCBI Taxonomy" id="41062"/>
    <lineage>
        <taxon>Eukaryota</taxon>
        <taxon>Fungi</taxon>
        <taxon>Dikarya</taxon>
        <taxon>Ascomycota</taxon>
        <taxon>Pezizomycotina</taxon>
        <taxon>Eurotiomycetes</taxon>
        <taxon>Eurotiomycetidae</taxon>
        <taxon>Eurotiales</taxon>
        <taxon>Aspergillaceae</taxon>
        <taxon>Aspergillus</taxon>
        <taxon>Aspergillus subgen. Circumdati</taxon>
    </lineage>
</organism>
<sequence>MIMASQPSTYDPDQLELYLERIGYAHAISATGETRLGHALQSVKQEPLATLTELQRRHLGAIPWGNSALHYSQHRTISIHPSAVFEKLVVRHLDGYCMENTNLFYVVLRSLGYNVYSTGGRVSHAVARGNQTPGSELYMGLGHMVLIVSIDGQKYNVDVGFGNFGPTSPLPLKENATAVCMAPAEMRLVKDTPTEFTDRSQKLWIYQVRHSPEKDWIPQYSFSEVEFLPQDFATMNYSTSHRPSSWFVQALVCTRVILDEEGTTPIGIYILYGNEVKRRLLGETEVVQALAKEEDRVKALDNWFGMHFHEYEVEGIRGLASELK</sequence>
<name>A0A5N5X472_9EURO</name>
<proteinExistence type="inferred from homology"/>
<dbReference type="EMBL" id="ML732215">
    <property type="protein sequence ID" value="KAB8074130.1"/>
    <property type="molecule type" value="Genomic_DNA"/>
</dbReference>
<evidence type="ECO:0000313" key="2">
    <source>
        <dbReference type="EMBL" id="KAB8074130.1"/>
    </source>
</evidence>
<dbReference type="FunFam" id="3.30.2140.20:FF:000003">
    <property type="entry name" value="Arylamine N-acetyltransferase 1"/>
    <property type="match status" value="1"/>
</dbReference>
<reference evidence="2 3" key="1">
    <citation type="submission" date="2019-04" db="EMBL/GenBank/DDBJ databases">
        <title>Friends and foes A comparative genomics study of 23 Aspergillus species from section Flavi.</title>
        <authorList>
            <consortium name="DOE Joint Genome Institute"/>
            <person name="Kjaerbolling I."/>
            <person name="Vesth T."/>
            <person name="Frisvad J.C."/>
            <person name="Nybo J.L."/>
            <person name="Theobald S."/>
            <person name="Kildgaard S."/>
            <person name="Isbrandt T."/>
            <person name="Kuo A."/>
            <person name="Sato A."/>
            <person name="Lyhne E.K."/>
            <person name="Kogle M.E."/>
            <person name="Wiebenga A."/>
            <person name="Kun R.S."/>
            <person name="Lubbers R.J."/>
            <person name="Makela M.R."/>
            <person name="Barry K."/>
            <person name="Chovatia M."/>
            <person name="Clum A."/>
            <person name="Daum C."/>
            <person name="Haridas S."/>
            <person name="He G."/>
            <person name="LaButti K."/>
            <person name="Lipzen A."/>
            <person name="Mondo S."/>
            <person name="Riley R."/>
            <person name="Salamov A."/>
            <person name="Simmons B.A."/>
            <person name="Magnuson J.K."/>
            <person name="Henrissat B."/>
            <person name="Mortensen U.H."/>
            <person name="Larsen T.O."/>
            <person name="Devries R.P."/>
            <person name="Grigoriev I.V."/>
            <person name="Machida M."/>
            <person name="Baker S.E."/>
            <person name="Andersen M.R."/>
        </authorList>
    </citation>
    <scope>NUCLEOTIDE SEQUENCE [LARGE SCALE GENOMIC DNA]</scope>
    <source>
        <strain evidence="2 3">CBS 151.66</strain>
    </source>
</reference>